<comment type="similarity">
    <text evidence="1 5">Belongs to the EF-Ts family.</text>
</comment>
<keyword evidence="3 5" id="KW-0251">Elongation factor</keyword>
<dbReference type="SUPFAM" id="SSF46934">
    <property type="entry name" value="UBA-like"/>
    <property type="match status" value="1"/>
</dbReference>
<dbReference type="FunFam" id="1.10.8.10:FF:000001">
    <property type="entry name" value="Elongation factor Ts"/>
    <property type="match status" value="1"/>
</dbReference>
<feature type="domain" description="Translation elongation factor EFTs/EF1B dimerisation" evidence="6">
    <location>
        <begin position="50"/>
        <end position="194"/>
    </location>
</feature>
<keyword evidence="5" id="KW-0963">Cytoplasm</keyword>
<feature type="region of interest" description="Involved in Mg(2+) ion dislocation from EF-Tu" evidence="5">
    <location>
        <begin position="80"/>
        <end position="83"/>
    </location>
</feature>
<comment type="function">
    <text evidence="5">Associates with the EF-Tu.GDP complex and induces the exchange of GDP to GTP. It remains bound to the aminoacyl-tRNA.EF-Tu.GTP complex up to the GTP hydrolysis stage on the ribosome.</text>
</comment>
<dbReference type="InterPro" id="IPR018101">
    <property type="entry name" value="Transl_elong_Ts_CS"/>
</dbReference>
<reference evidence="8" key="1">
    <citation type="submission" date="2017-09" db="EMBL/GenBank/DDBJ databases">
        <title>Depth-based differentiation of microbial function through sediment-hosted aquifers and enrichment of novel symbionts in the deep terrestrial subsurface.</title>
        <authorList>
            <person name="Probst A.J."/>
            <person name="Ladd B."/>
            <person name="Jarett J.K."/>
            <person name="Geller-Mcgrath D.E."/>
            <person name="Sieber C.M.K."/>
            <person name="Emerson J.B."/>
            <person name="Anantharaman K."/>
            <person name="Thomas B.C."/>
            <person name="Malmstrom R."/>
            <person name="Stieglmeier M."/>
            <person name="Klingl A."/>
            <person name="Woyke T."/>
            <person name="Ryan C.M."/>
            <person name="Banfield J.F."/>
        </authorList>
    </citation>
    <scope>NUCLEOTIDE SEQUENCE [LARGE SCALE GENOMIC DNA]</scope>
</reference>
<dbReference type="Gene3D" id="1.10.8.10">
    <property type="entry name" value="DNA helicase RuvA subunit, C-terminal domain"/>
    <property type="match status" value="1"/>
</dbReference>
<dbReference type="EMBL" id="PEXQ01000054">
    <property type="protein sequence ID" value="PIU15005.1"/>
    <property type="molecule type" value="Genomic_DNA"/>
</dbReference>
<evidence type="ECO:0000256" key="1">
    <source>
        <dbReference type="ARBA" id="ARBA00005532"/>
    </source>
</evidence>
<dbReference type="PANTHER" id="PTHR11741:SF0">
    <property type="entry name" value="ELONGATION FACTOR TS, MITOCHONDRIAL"/>
    <property type="match status" value="1"/>
</dbReference>
<dbReference type="Pfam" id="PF00889">
    <property type="entry name" value="EF_TS"/>
    <property type="match status" value="1"/>
</dbReference>
<dbReference type="PANTHER" id="PTHR11741">
    <property type="entry name" value="ELONGATION FACTOR TS"/>
    <property type="match status" value="1"/>
</dbReference>
<dbReference type="Gene3D" id="1.10.286.20">
    <property type="match status" value="1"/>
</dbReference>
<evidence type="ECO:0000313" key="8">
    <source>
        <dbReference type="Proteomes" id="UP000229784"/>
    </source>
</evidence>
<proteinExistence type="inferred from homology"/>
<dbReference type="Proteomes" id="UP000229784">
    <property type="component" value="Unassembled WGS sequence"/>
</dbReference>
<dbReference type="HAMAP" id="MF_00050">
    <property type="entry name" value="EF_Ts"/>
    <property type="match status" value="1"/>
</dbReference>
<dbReference type="Gene3D" id="3.30.479.20">
    <property type="entry name" value="Elongation factor Ts, dimerisation domain"/>
    <property type="match status" value="1"/>
</dbReference>
<name>A0A2M6XU81_9BACT</name>
<evidence type="ECO:0000259" key="6">
    <source>
        <dbReference type="Pfam" id="PF00889"/>
    </source>
</evidence>
<evidence type="ECO:0000256" key="3">
    <source>
        <dbReference type="ARBA" id="ARBA00022768"/>
    </source>
</evidence>
<dbReference type="PROSITE" id="PS01126">
    <property type="entry name" value="EF_TS_1"/>
    <property type="match status" value="1"/>
</dbReference>
<organism evidence="7 8">
    <name type="scientific">bacterium (Candidatus Gribaldobacteria) CG08_land_8_20_14_0_20_39_15</name>
    <dbReference type="NCBI Taxonomy" id="2014273"/>
    <lineage>
        <taxon>Bacteria</taxon>
        <taxon>Candidatus Gribaldobacteria</taxon>
    </lineage>
</organism>
<comment type="caution">
    <text evidence="7">The sequence shown here is derived from an EMBL/GenBank/DDBJ whole genome shotgun (WGS) entry which is preliminary data.</text>
</comment>
<sequence>MLNIDLLKQLREQTGISMMECKKALEESNGDLKRAKEILREKGKELIKGRESRAAGKGIIKSYIHANGKIGVLLQINCESDFVAKSEPFISLAHELCLQIAASVPLFVKTSEISEALLEQEKKIYRKQFADSGKPAEMLEKIVNGKLEKYKKEVSLLSQPWVKDPNKTVQELVEEARVKTGENIEVVRFTRFEV</sequence>
<dbReference type="AlphaFoldDB" id="A0A2M6XU81"/>
<dbReference type="InterPro" id="IPR009060">
    <property type="entry name" value="UBA-like_sf"/>
</dbReference>
<evidence type="ECO:0000256" key="2">
    <source>
        <dbReference type="ARBA" id="ARBA00016956"/>
    </source>
</evidence>
<comment type="subcellular location">
    <subcellularLocation>
        <location evidence="5">Cytoplasm</location>
    </subcellularLocation>
</comment>
<dbReference type="GO" id="GO:0003746">
    <property type="term" value="F:translation elongation factor activity"/>
    <property type="evidence" value="ECO:0007669"/>
    <property type="project" value="UniProtKB-UniRule"/>
</dbReference>
<dbReference type="InterPro" id="IPR036402">
    <property type="entry name" value="EF-Ts_dimer_sf"/>
</dbReference>
<evidence type="ECO:0000256" key="5">
    <source>
        <dbReference type="HAMAP-Rule" id="MF_00050"/>
    </source>
</evidence>
<dbReference type="GO" id="GO:0005737">
    <property type="term" value="C:cytoplasm"/>
    <property type="evidence" value="ECO:0007669"/>
    <property type="project" value="UniProtKB-SubCell"/>
</dbReference>
<protein>
    <recommendedName>
        <fullName evidence="2 5">Elongation factor Ts</fullName>
        <shortName evidence="5">EF-Ts</shortName>
    </recommendedName>
</protein>
<dbReference type="SUPFAM" id="SSF54713">
    <property type="entry name" value="Elongation factor Ts (EF-Ts), dimerisation domain"/>
    <property type="match status" value="1"/>
</dbReference>
<accession>A0A2M6XU81</accession>
<dbReference type="CDD" id="cd14275">
    <property type="entry name" value="UBA_EF-Ts"/>
    <property type="match status" value="1"/>
</dbReference>
<dbReference type="InterPro" id="IPR001816">
    <property type="entry name" value="Transl_elong_EFTs/EF1B"/>
</dbReference>
<gene>
    <name evidence="5 7" type="primary">tsf</name>
    <name evidence="7" type="ORF">COT20_02220</name>
</gene>
<dbReference type="InterPro" id="IPR014039">
    <property type="entry name" value="Transl_elong_EFTs/EF1B_dimer"/>
</dbReference>
<evidence type="ECO:0000256" key="4">
    <source>
        <dbReference type="ARBA" id="ARBA00022917"/>
    </source>
</evidence>
<evidence type="ECO:0000313" key="7">
    <source>
        <dbReference type="EMBL" id="PIU15005.1"/>
    </source>
</evidence>
<keyword evidence="4 5" id="KW-0648">Protein biosynthesis</keyword>